<name>A0A382CU81_9ZZZZ</name>
<dbReference type="SUPFAM" id="SSF51197">
    <property type="entry name" value="Clavaminate synthase-like"/>
    <property type="match status" value="1"/>
</dbReference>
<proteinExistence type="predicted"/>
<dbReference type="Gene3D" id="2.60.120.620">
    <property type="entry name" value="q2cbj1_9rhob like domain"/>
    <property type="match status" value="1"/>
</dbReference>
<evidence type="ECO:0000313" key="1">
    <source>
        <dbReference type="EMBL" id="SVB29101.1"/>
    </source>
</evidence>
<accession>A0A382CU81</accession>
<evidence type="ECO:0008006" key="2">
    <source>
        <dbReference type="Google" id="ProtNLM"/>
    </source>
</evidence>
<organism evidence="1">
    <name type="scientific">marine metagenome</name>
    <dbReference type="NCBI Taxonomy" id="408172"/>
    <lineage>
        <taxon>unclassified sequences</taxon>
        <taxon>metagenomes</taxon>
        <taxon>ecological metagenomes</taxon>
    </lineage>
</organism>
<sequence>LEGVIDPDFNRRADSLDRGNCDAFVASDDFTRQVLLHPEVAGVVRSLLGEDFLVPRGGHHHYFQEPHLGQTWHSDGLSGNGYDVTELQCYYYPHSVAIEDGPTMVLPGSHCRAVDREAIAHYGDIRGQISLTVPAGTVALTRYGIWHKAGPKTNDRARSMIKFSYHRTAPPQRDWCCDAAEIPAYRDRARLDYVTEVESYRDKVRRTRTWNWLCGSDREVALRWEKSQPVSELLNT</sequence>
<dbReference type="AlphaFoldDB" id="A0A382CU81"/>
<gene>
    <name evidence="1" type="ORF">METZ01_LOCUS181955</name>
</gene>
<dbReference type="InterPro" id="IPR008775">
    <property type="entry name" value="Phytyl_CoA_dOase-like"/>
</dbReference>
<feature type="non-terminal residue" evidence="1">
    <location>
        <position position="1"/>
    </location>
</feature>
<reference evidence="1" key="1">
    <citation type="submission" date="2018-05" db="EMBL/GenBank/DDBJ databases">
        <authorList>
            <person name="Lanie J.A."/>
            <person name="Ng W.-L."/>
            <person name="Kazmierczak K.M."/>
            <person name="Andrzejewski T.M."/>
            <person name="Davidsen T.M."/>
            <person name="Wayne K.J."/>
            <person name="Tettelin H."/>
            <person name="Glass J.I."/>
            <person name="Rusch D."/>
            <person name="Podicherti R."/>
            <person name="Tsui H.-C.T."/>
            <person name="Winkler M.E."/>
        </authorList>
    </citation>
    <scope>NUCLEOTIDE SEQUENCE</scope>
</reference>
<dbReference type="EMBL" id="UINC01035924">
    <property type="protein sequence ID" value="SVB29101.1"/>
    <property type="molecule type" value="Genomic_DNA"/>
</dbReference>
<protein>
    <recommendedName>
        <fullName evidence="2">Phytanoyl-CoA dioxygenase family protein</fullName>
    </recommendedName>
</protein>
<dbReference type="Pfam" id="PF05721">
    <property type="entry name" value="PhyH"/>
    <property type="match status" value="1"/>
</dbReference>